<evidence type="ECO:0000313" key="1">
    <source>
        <dbReference type="EMBL" id="GHG04780.1"/>
    </source>
</evidence>
<keyword evidence="2" id="KW-1185">Reference proteome</keyword>
<evidence type="ECO:0000313" key="2">
    <source>
        <dbReference type="Proteomes" id="UP000623842"/>
    </source>
</evidence>
<sequence>MVISITDQNGAPLKDAILEIQSIDKASGSENTNNVYVMDQVNKTFSPHVLAIPQNSRVSFPNSDNIRHHVYSFSKVKPFELKLYAGKPEAPVTFDKSGVAVLGCNIHDSMVGYIYIHENNTVYKSNDKGQITLDYPLNNIEKIWLWHARNTTGINFKKALIVRDFIQQKNSLAISIEVLPPEPRDSFEDVFTHVH</sequence>
<protein>
    <recommendedName>
        <fullName evidence="3">Methylamine utilization protein</fullName>
    </recommendedName>
</protein>
<accession>A0A919BQF9</accession>
<organism evidence="1 2">
    <name type="scientific">Thalassotalea marina</name>
    <dbReference type="NCBI Taxonomy" id="1673741"/>
    <lineage>
        <taxon>Bacteria</taxon>
        <taxon>Pseudomonadati</taxon>
        <taxon>Pseudomonadota</taxon>
        <taxon>Gammaproteobacteria</taxon>
        <taxon>Alteromonadales</taxon>
        <taxon>Colwelliaceae</taxon>
        <taxon>Thalassotalea</taxon>
    </lineage>
</organism>
<reference evidence="1" key="2">
    <citation type="submission" date="2020-09" db="EMBL/GenBank/DDBJ databases">
        <authorList>
            <person name="Sun Q."/>
            <person name="Kim S."/>
        </authorList>
    </citation>
    <scope>NUCLEOTIDE SEQUENCE</scope>
    <source>
        <strain evidence="1">KCTC 42731</strain>
    </source>
</reference>
<dbReference type="InterPro" id="IPR008972">
    <property type="entry name" value="Cupredoxin"/>
</dbReference>
<evidence type="ECO:0008006" key="3">
    <source>
        <dbReference type="Google" id="ProtNLM"/>
    </source>
</evidence>
<dbReference type="AlphaFoldDB" id="A0A919BQF9"/>
<dbReference type="RefSeq" id="WP_229854849.1">
    <property type="nucleotide sequence ID" value="NZ_BNCK01000010.1"/>
</dbReference>
<dbReference type="Gene3D" id="2.60.40.420">
    <property type="entry name" value="Cupredoxins - blue copper proteins"/>
    <property type="match status" value="1"/>
</dbReference>
<comment type="caution">
    <text evidence="1">The sequence shown here is derived from an EMBL/GenBank/DDBJ whole genome shotgun (WGS) entry which is preliminary data.</text>
</comment>
<name>A0A919BQF9_9GAMM</name>
<reference evidence="1" key="1">
    <citation type="journal article" date="2014" name="Int. J. Syst. Evol. Microbiol.">
        <title>Complete genome sequence of Corynebacterium casei LMG S-19264T (=DSM 44701T), isolated from a smear-ripened cheese.</title>
        <authorList>
            <consortium name="US DOE Joint Genome Institute (JGI-PGF)"/>
            <person name="Walter F."/>
            <person name="Albersmeier A."/>
            <person name="Kalinowski J."/>
            <person name="Ruckert C."/>
        </authorList>
    </citation>
    <scope>NUCLEOTIDE SEQUENCE</scope>
    <source>
        <strain evidence="1">KCTC 42731</strain>
    </source>
</reference>
<dbReference type="SUPFAM" id="SSF49503">
    <property type="entry name" value="Cupredoxins"/>
    <property type="match status" value="1"/>
</dbReference>
<dbReference type="EMBL" id="BNCK01000010">
    <property type="protein sequence ID" value="GHG04780.1"/>
    <property type="molecule type" value="Genomic_DNA"/>
</dbReference>
<gene>
    <name evidence="1" type="ORF">GCM10017161_38000</name>
</gene>
<dbReference type="InterPro" id="IPR034242">
    <property type="entry name" value="MauL"/>
</dbReference>
<dbReference type="CDD" id="cd04221">
    <property type="entry name" value="MauL"/>
    <property type="match status" value="1"/>
</dbReference>
<dbReference type="Proteomes" id="UP000623842">
    <property type="component" value="Unassembled WGS sequence"/>
</dbReference>
<proteinExistence type="predicted"/>